<name>E8LDS3_9FIRM</name>
<proteinExistence type="predicted"/>
<dbReference type="HOGENOM" id="CLU_2918656_0_0_9"/>
<dbReference type="AlphaFoldDB" id="E8LDS3"/>
<accession>E8LDS3</accession>
<evidence type="ECO:0000313" key="2">
    <source>
        <dbReference type="Proteomes" id="UP000004923"/>
    </source>
</evidence>
<gene>
    <name evidence="1" type="ORF">HMPREF9443_01001</name>
</gene>
<reference evidence="1 2" key="1">
    <citation type="submission" date="2011-01" db="EMBL/GenBank/DDBJ databases">
        <authorList>
            <person name="Weinstock G."/>
            <person name="Sodergren E."/>
            <person name="Clifton S."/>
            <person name="Fulton L."/>
            <person name="Fulton B."/>
            <person name="Courtney L."/>
            <person name="Fronick C."/>
            <person name="Harrison M."/>
            <person name="Strong C."/>
            <person name="Farmer C."/>
            <person name="Delahaunty K."/>
            <person name="Markovic C."/>
            <person name="Hall O."/>
            <person name="Minx P."/>
            <person name="Tomlinson C."/>
            <person name="Mitreva M."/>
            <person name="Hou S."/>
            <person name="Chen J."/>
            <person name="Wollam A."/>
            <person name="Pepin K.H."/>
            <person name="Johnson M."/>
            <person name="Bhonagiri V."/>
            <person name="Zhang X."/>
            <person name="Suruliraj S."/>
            <person name="Warren W."/>
            <person name="Chinwalla A."/>
            <person name="Mardis E.R."/>
            <person name="Wilson R.K."/>
        </authorList>
    </citation>
    <scope>NUCLEOTIDE SEQUENCE [LARGE SCALE GENOMIC DNA]</scope>
    <source>
        <strain evidence="1 2">YIT 12067</strain>
    </source>
</reference>
<organism evidence="1 2">
    <name type="scientific">Phascolarctobacterium succinatutens YIT 12067</name>
    <dbReference type="NCBI Taxonomy" id="626939"/>
    <lineage>
        <taxon>Bacteria</taxon>
        <taxon>Bacillati</taxon>
        <taxon>Bacillota</taxon>
        <taxon>Negativicutes</taxon>
        <taxon>Acidaminococcales</taxon>
        <taxon>Acidaminococcaceae</taxon>
        <taxon>Phascolarctobacterium</taxon>
    </lineage>
</organism>
<dbReference type="EMBL" id="AEVN01000041">
    <property type="protein sequence ID" value="EFY05011.1"/>
    <property type="molecule type" value="Genomic_DNA"/>
</dbReference>
<evidence type="ECO:0000313" key="1">
    <source>
        <dbReference type="EMBL" id="EFY05011.1"/>
    </source>
</evidence>
<sequence>MKAHQIFLKGRMRKYWQHMLSQNIHSMFNRCLETYILTKIKMFFLLKFQQNLVKRQILNIV</sequence>
<protein>
    <submittedName>
        <fullName evidence="1">Uncharacterized protein</fullName>
    </submittedName>
</protein>
<comment type="caution">
    <text evidence="1">The sequence shown here is derived from an EMBL/GenBank/DDBJ whole genome shotgun (WGS) entry which is preliminary data.</text>
</comment>
<keyword evidence="2" id="KW-1185">Reference proteome</keyword>
<dbReference type="Proteomes" id="UP000004923">
    <property type="component" value="Unassembled WGS sequence"/>
</dbReference>